<dbReference type="HOGENOM" id="CLU_142672_0_0_6"/>
<dbReference type="RefSeq" id="WP_005054122.1">
    <property type="nucleotide sequence ID" value="NZ_KB849759.1"/>
</dbReference>
<protein>
    <submittedName>
        <fullName evidence="1">Uncharacterized protein</fullName>
    </submittedName>
</protein>
<sequence>MQAKILISTTLMIILVGCQKQPEQKNEAIDSKVEFESIDQKITGYLDILDNPTSTREEQIKVLCEDYPKTYEIEYVPALLTLQPESFNKDELMKELKISLDYYTDKLNINCP</sequence>
<comment type="caution">
    <text evidence="1">The sequence shown here is derived from an EMBL/GenBank/DDBJ whole genome shotgun (WGS) entry which is preliminary data.</text>
</comment>
<name>N9E4K8_9GAMM</name>
<dbReference type="PATRIC" id="fig|1217649.3.peg.1722"/>
<reference evidence="1 2" key="1">
    <citation type="submission" date="2013-02" db="EMBL/GenBank/DDBJ databases">
        <title>The Genome Sequence of Acinetobacter beijerinckii ANC 3835.</title>
        <authorList>
            <consortium name="The Broad Institute Genome Sequencing Platform"/>
            <consortium name="The Broad Institute Genome Sequencing Center for Infectious Disease"/>
            <person name="Cerqueira G."/>
            <person name="Feldgarden M."/>
            <person name="Courvalin P."/>
            <person name="Perichon B."/>
            <person name="Grillot-Courvalin C."/>
            <person name="Clermont D."/>
            <person name="Rocha E."/>
            <person name="Yoon E.-J."/>
            <person name="Nemec A."/>
            <person name="Walker B."/>
            <person name="Young S.K."/>
            <person name="Zeng Q."/>
            <person name="Gargeya S."/>
            <person name="Fitzgerald M."/>
            <person name="Haas B."/>
            <person name="Abouelleil A."/>
            <person name="Alvarado L."/>
            <person name="Arachchi H.M."/>
            <person name="Berlin A.M."/>
            <person name="Chapman S.B."/>
            <person name="Dewar J."/>
            <person name="Goldberg J."/>
            <person name="Griggs A."/>
            <person name="Gujja S."/>
            <person name="Hansen M."/>
            <person name="Howarth C."/>
            <person name="Imamovic A."/>
            <person name="Larimer J."/>
            <person name="McCowan C."/>
            <person name="Murphy C."/>
            <person name="Neiman D."/>
            <person name="Pearson M."/>
            <person name="Priest M."/>
            <person name="Roberts A."/>
            <person name="Saif S."/>
            <person name="Shea T."/>
            <person name="Sisk P."/>
            <person name="Sykes S."/>
            <person name="Wortman J."/>
            <person name="Nusbaum C."/>
            <person name="Birren B."/>
        </authorList>
    </citation>
    <scope>NUCLEOTIDE SEQUENCE [LARGE SCALE GENOMIC DNA]</scope>
    <source>
        <strain evidence="1 2">ANC 3835</strain>
    </source>
</reference>
<dbReference type="Proteomes" id="UP000018417">
    <property type="component" value="Unassembled WGS sequence"/>
</dbReference>
<evidence type="ECO:0000313" key="2">
    <source>
        <dbReference type="Proteomes" id="UP000018417"/>
    </source>
</evidence>
<organism evidence="1 2">
    <name type="scientific">Acinetobacter beijerinckii ANC 3835</name>
    <dbReference type="NCBI Taxonomy" id="1217649"/>
    <lineage>
        <taxon>Bacteria</taxon>
        <taxon>Pseudomonadati</taxon>
        <taxon>Pseudomonadota</taxon>
        <taxon>Gammaproteobacteria</taxon>
        <taxon>Moraxellales</taxon>
        <taxon>Moraxellaceae</taxon>
        <taxon>Acinetobacter</taxon>
    </lineage>
</organism>
<accession>N9E4K8</accession>
<dbReference type="PROSITE" id="PS51257">
    <property type="entry name" value="PROKAR_LIPOPROTEIN"/>
    <property type="match status" value="1"/>
</dbReference>
<dbReference type="OrthoDB" id="6713526at2"/>
<dbReference type="EMBL" id="APQK01000012">
    <property type="protein sequence ID" value="ENW05052.1"/>
    <property type="molecule type" value="Genomic_DNA"/>
</dbReference>
<evidence type="ECO:0000313" key="1">
    <source>
        <dbReference type="EMBL" id="ENW05052.1"/>
    </source>
</evidence>
<gene>
    <name evidence="1" type="ORF">F934_01784</name>
</gene>
<dbReference type="AlphaFoldDB" id="N9E4K8"/>
<proteinExistence type="predicted"/>